<protein>
    <submittedName>
        <fullName evidence="2">Uncharacterized protein</fullName>
    </submittedName>
</protein>
<evidence type="ECO:0000313" key="2">
    <source>
        <dbReference type="EMBL" id="AVM42045.1"/>
    </source>
</evidence>
<name>A0A2S0KLY4_9FIRM</name>
<accession>A0A2S0KLY4</accession>
<feature type="transmembrane region" description="Helical" evidence="1">
    <location>
        <begin position="27"/>
        <end position="45"/>
    </location>
</feature>
<gene>
    <name evidence="2" type="ORF">C5Q98_01825</name>
</gene>
<evidence type="ECO:0000313" key="3">
    <source>
        <dbReference type="Proteomes" id="UP000237947"/>
    </source>
</evidence>
<organism evidence="2 3">
    <name type="scientific">Fastidiosipila sanguinis</name>
    <dbReference type="NCBI Taxonomy" id="236753"/>
    <lineage>
        <taxon>Bacteria</taxon>
        <taxon>Bacillati</taxon>
        <taxon>Bacillota</taxon>
        <taxon>Clostridia</taxon>
        <taxon>Eubacteriales</taxon>
        <taxon>Oscillospiraceae</taxon>
        <taxon>Fastidiosipila</taxon>
    </lineage>
</organism>
<dbReference type="EMBL" id="CP027226">
    <property type="protein sequence ID" value="AVM42045.1"/>
    <property type="molecule type" value="Genomic_DNA"/>
</dbReference>
<reference evidence="3" key="1">
    <citation type="submission" date="2018-02" db="EMBL/GenBank/DDBJ databases">
        <authorList>
            <person name="Holder M.E."/>
            <person name="Ajami N.J."/>
            <person name="Petrosino J.F."/>
        </authorList>
    </citation>
    <scope>NUCLEOTIDE SEQUENCE [LARGE SCALE GENOMIC DNA]</scope>
    <source>
        <strain evidence="3">CCUG 47711</strain>
    </source>
</reference>
<dbReference type="KEGG" id="fsa:C5Q98_01825"/>
<dbReference type="Proteomes" id="UP000237947">
    <property type="component" value="Chromosome"/>
</dbReference>
<dbReference type="RefSeq" id="WP_106012031.1">
    <property type="nucleotide sequence ID" value="NZ_CP027226.1"/>
</dbReference>
<evidence type="ECO:0000256" key="1">
    <source>
        <dbReference type="SAM" id="Phobius"/>
    </source>
</evidence>
<proteinExistence type="predicted"/>
<keyword evidence="3" id="KW-1185">Reference proteome</keyword>
<keyword evidence="1" id="KW-0812">Transmembrane</keyword>
<keyword evidence="1" id="KW-1133">Transmembrane helix</keyword>
<dbReference type="AlphaFoldDB" id="A0A2S0KLY4"/>
<sequence length="203" mass="24333">MDSDKQQFYRDLDKERLDKTNKRNRKISLVLFSLIVFLFLLFYPYTHKVKKTIPAMYRNENGVYEKNYIYIDAKVKSTLFRDTYKFFTGKNFNEDSYWHYEGSILQSEFIETPIYAYQIGTTLQRGDNKEQHIISTFRPRRDGFLDDLFFGFIHCSRNFEEVIIYSYAIKDGQNSKEIKEPVAWVGPAFDEKEAEALFKKYKN</sequence>
<keyword evidence="1" id="KW-0472">Membrane</keyword>